<accession>A0A6B0UC24</accession>
<dbReference type="EMBL" id="GIFC01001630">
    <property type="protein sequence ID" value="MXU83713.1"/>
    <property type="molecule type" value="Transcribed_RNA"/>
</dbReference>
<protein>
    <submittedName>
        <fullName evidence="1">Putative secreted protein</fullName>
    </submittedName>
</protein>
<organism evidence="1">
    <name type="scientific">Ixodes ricinus</name>
    <name type="common">Common tick</name>
    <name type="synonym">Acarus ricinus</name>
    <dbReference type="NCBI Taxonomy" id="34613"/>
    <lineage>
        <taxon>Eukaryota</taxon>
        <taxon>Metazoa</taxon>
        <taxon>Ecdysozoa</taxon>
        <taxon>Arthropoda</taxon>
        <taxon>Chelicerata</taxon>
        <taxon>Arachnida</taxon>
        <taxon>Acari</taxon>
        <taxon>Parasitiformes</taxon>
        <taxon>Ixodida</taxon>
        <taxon>Ixodoidea</taxon>
        <taxon>Ixodidae</taxon>
        <taxon>Ixodinae</taxon>
        <taxon>Ixodes</taxon>
    </lineage>
</organism>
<reference evidence="1" key="1">
    <citation type="submission" date="2019-12" db="EMBL/GenBank/DDBJ databases">
        <title>An insight into the sialome of adult female Ixodes ricinus ticks feeding for 6 days.</title>
        <authorList>
            <person name="Perner J."/>
            <person name="Ribeiro J.M.C."/>
        </authorList>
    </citation>
    <scope>NUCLEOTIDE SEQUENCE</scope>
    <source>
        <strain evidence="1">Semi-engorged</strain>
        <tissue evidence="1">Salivary glands</tissue>
    </source>
</reference>
<sequence length="77" mass="8143">MVSLSRAAWVLVAPMPPSSGGTCIPKPPNSFRAAIDSSEIFSFRSFLSASFTSVRNLVTGSSTMRRVSVWSSVSTSG</sequence>
<evidence type="ECO:0000313" key="1">
    <source>
        <dbReference type="EMBL" id="MXU83713.1"/>
    </source>
</evidence>
<proteinExistence type="predicted"/>
<name>A0A6B0UC24_IXORI</name>
<dbReference type="AlphaFoldDB" id="A0A6B0UC24"/>